<protein>
    <submittedName>
        <fullName evidence="6">Uncharacterized protein</fullName>
    </submittedName>
</protein>
<dbReference type="InterPro" id="IPR057670">
    <property type="entry name" value="SH3_retrovirus"/>
</dbReference>
<feature type="domain" description="CCHC-type" evidence="4">
    <location>
        <begin position="76"/>
        <end position="89"/>
    </location>
</feature>
<dbReference type="GO" id="GO:0015074">
    <property type="term" value="P:DNA integration"/>
    <property type="evidence" value="ECO:0007669"/>
    <property type="project" value="InterPro"/>
</dbReference>
<evidence type="ECO:0000256" key="3">
    <source>
        <dbReference type="SAM" id="MobiDB-lite"/>
    </source>
</evidence>
<dbReference type="PANTHER" id="PTHR42648">
    <property type="entry name" value="TRANSPOSASE, PUTATIVE-RELATED"/>
    <property type="match status" value="1"/>
</dbReference>
<reference evidence="6" key="2">
    <citation type="submission" date="2021-03" db="UniProtKB">
        <authorList>
            <consortium name="EnsemblPlants"/>
        </authorList>
    </citation>
    <scope>IDENTIFICATION</scope>
</reference>
<dbReference type="GO" id="GO:0006508">
    <property type="term" value="P:proteolysis"/>
    <property type="evidence" value="ECO:0007669"/>
    <property type="project" value="UniProtKB-KW"/>
</dbReference>
<accession>A0A803LR03</accession>
<dbReference type="PROSITE" id="PS50158">
    <property type="entry name" value="ZF_CCHC"/>
    <property type="match status" value="1"/>
</dbReference>
<evidence type="ECO:0000313" key="6">
    <source>
        <dbReference type="EnsemblPlants" id="AUR62017382-RA:cds"/>
    </source>
</evidence>
<dbReference type="SUPFAM" id="SSF53098">
    <property type="entry name" value="Ribonuclease H-like"/>
    <property type="match status" value="1"/>
</dbReference>
<dbReference type="Gene3D" id="3.30.420.10">
    <property type="entry name" value="Ribonuclease H-like superfamily/Ribonuclease H"/>
    <property type="match status" value="1"/>
</dbReference>
<keyword evidence="2" id="KW-0862">Zinc</keyword>
<dbReference type="PANTHER" id="PTHR42648:SF31">
    <property type="entry name" value="RNA-DIRECTED DNA POLYMERASE"/>
    <property type="match status" value="1"/>
</dbReference>
<dbReference type="InterPro" id="IPR001584">
    <property type="entry name" value="Integrase_cat-core"/>
</dbReference>
<dbReference type="GO" id="GO:0008270">
    <property type="term" value="F:zinc ion binding"/>
    <property type="evidence" value="ECO:0007669"/>
    <property type="project" value="UniProtKB-KW"/>
</dbReference>
<dbReference type="EnsemblPlants" id="AUR62017382-RA">
    <property type="protein sequence ID" value="AUR62017382-RA:cds"/>
    <property type="gene ID" value="AUR62017382"/>
</dbReference>
<dbReference type="AlphaFoldDB" id="A0A803LR03"/>
<dbReference type="GO" id="GO:0003676">
    <property type="term" value="F:nucleic acid binding"/>
    <property type="evidence" value="ECO:0007669"/>
    <property type="project" value="InterPro"/>
</dbReference>
<sequence length="672" mass="76090">DEQKLFQFLNGLDEIYSQQRSHLLMQTPLPSVDSACNTLHQEENQRTVLKNVKEEAEPLAMFSKGSNKSMTGEVSCTHCGKIGHLREKCWYLKGFPNGHPKAQKESRVSYNRGGFTGGYRGSTSNNSSALPFNASQLEQLVNMWPNVGKSAGTGQEEDDLDFTYAGMVSCHFVNAASTAWIIDSGASDHMTCNLKVLENAEKCRSEAKINLPTGHTSGITHKGCVSLKNGIKLKEVFGIKLNSDPSGTVRNVNKLSEPTLWHQRLGHAPMTKIRKIEDLKGIDKRCEDVCLTCPVAKFTKLPYILRNSRAKQAFELIHIDIRGAYKVPTRFNQRYFLTIVDDFSRVTWIKLLKEKSQAFSAIEEFFYMSKTQYGKKVKNIRSDNALEFDDECCKKLFWRLGIVHQTSCVDRPQQNGRVERKHRNILEMERALRVQAGIPLQYWGDSVQTAVYIINKLPTPLLNHKSPYEVLTETKPVYSHMKVFGCLAMASNPSRNADKFSMRGVPCVFLGYPLNQKGYRLLNLTENKIFGIVDDERITLEGDENLDHVEEEETEENIAQPDDQNDDGEGMRRSTRPHVPPKWHKDYVVGKTSTNLSVKTVPEKIQTIANIPPSNTFSVLMSEVIKTSEPKSFKQAMKKQEWVNAMNEELEALDNNNTWEITDLPEGKRAIG</sequence>
<keyword evidence="1" id="KW-0378">Hydrolase</keyword>
<name>A0A803LR03_CHEQI</name>
<keyword evidence="1" id="KW-0645">Protease</keyword>
<dbReference type="Gramene" id="AUR62017382-RA">
    <property type="protein sequence ID" value="AUR62017382-RA:cds"/>
    <property type="gene ID" value="AUR62017382"/>
</dbReference>
<keyword evidence="2" id="KW-0863">Zinc-finger</keyword>
<dbReference type="Pfam" id="PF25597">
    <property type="entry name" value="SH3_retrovirus"/>
    <property type="match status" value="1"/>
</dbReference>
<dbReference type="GO" id="GO:0008233">
    <property type="term" value="F:peptidase activity"/>
    <property type="evidence" value="ECO:0007669"/>
    <property type="project" value="UniProtKB-KW"/>
</dbReference>
<dbReference type="OMA" id="NTWSITH"/>
<dbReference type="InterPro" id="IPR054722">
    <property type="entry name" value="PolX-like_BBD"/>
</dbReference>
<evidence type="ECO:0000256" key="2">
    <source>
        <dbReference type="PROSITE-ProRule" id="PRU00047"/>
    </source>
</evidence>
<keyword evidence="2" id="KW-0479">Metal-binding</keyword>
<evidence type="ECO:0000259" key="4">
    <source>
        <dbReference type="PROSITE" id="PS50158"/>
    </source>
</evidence>
<dbReference type="Proteomes" id="UP000596660">
    <property type="component" value="Unplaced"/>
</dbReference>
<dbReference type="InterPro" id="IPR039537">
    <property type="entry name" value="Retrotran_Ty1/copia-like"/>
</dbReference>
<feature type="domain" description="Integrase catalytic" evidence="5">
    <location>
        <begin position="298"/>
        <end position="475"/>
    </location>
</feature>
<feature type="region of interest" description="Disordered" evidence="3">
    <location>
        <begin position="549"/>
        <end position="581"/>
    </location>
</feature>
<dbReference type="InterPro" id="IPR001878">
    <property type="entry name" value="Znf_CCHC"/>
</dbReference>
<evidence type="ECO:0000256" key="1">
    <source>
        <dbReference type="ARBA" id="ARBA00022670"/>
    </source>
</evidence>
<organism evidence="6 7">
    <name type="scientific">Chenopodium quinoa</name>
    <name type="common">Quinoa</name>
    <dbReference type="NCBI Taxonomy" id="63459"/>
    <lineage>
        <taxon>Eukaryota</taxon>
        <taxon>Viridiplantae</taxon>
        <taxon>Streptophyta</taxon>
        <taxon>Embryophyta</taxon>
        <taxon>Tracheophyta</taxon>
        <taxon>Spermatophyta</taxon>
        <taxon>Magnoliopsida</taxon>
        <taxon>eudicotyledons</taxon>
        <taxon>Gunneridae</taxon>
        <taxon>Pentapetalae</taxon>
        <taxon>Caryophyllales</taxon>
        <taxon>Chenopodiaceae</taxon>
        <taxon>Chenopodioideae</taxon>
        <taxon>Atripliceae</taxon>
        <taxon>Chenopodium</taxon>
    </lineage>
</organism>
<evidence type="ECO:0000313" key="7">
    <source>
        <dbReference type="Proteomes" id="UP000596660"/>
    </source>
</evidence>
<reference evidence="6" key="1">
    <citation type="journal article" date="2017" name="Nature">
        <title>The genome of Chenopodium quinoa.</title>
        <authorList>
            <person name="Jarvis D.E."/>
            <person name="Ho Y.S."/>
            <person name="Lightfoot D.J."/>
            <person name="Schmoeckel S.M."/>
            <person name="Li B."/>
            <person name="Borm T.J.A."/>
            <person name="Ohyanagi H."/>
            <person name="Mineta K."/>
            <person name="Michell C.T."/>
            <person name="Saber N."/>
            <person name="Kharbatia N.M."/>
            <person name="Rupper R.R."/>
            <person name="Sharp A.R."/>
            <person name="Dally N."/>
            <person name="Boughton B.A."/>
            <person name="Woo Y.H."/>
            <person name="Gao G."/>
            <person name="Schijlen E.G.W.M."/>
            <person name="Guo X."/>
            <person name="Momin A.A."/>
            <person name="Negrao S."/>
            <person name="Al-Babili S."/>
            <person name="Gehring C."/>
            <person name="Roessner U."/>
            <person name="Jung C."/>
            <person name="Murphy K."/>
            <person name="Arold S.T."/>
            <person name="Gojobori T."/>
            <person name="van der Linden C.G."/>
            <person name="van Loo E.N."/>
            <person name="Jellen E.N."/>
            <person name="Maughan P.J."/>
            <person name="Tester M."/>
        </authorList>
    </citation>
    <scope>NUCLEOTIDE SEQUENCE [LARGE SCALE GENOMIC DNA]</scope>
    <source>
        <strain evidence="6">cv. PI 614886</strain>
    </source>
</reference>
<dbReference type="PROSITE" id="PS50994">
    <property type="entry name" value="INTEGRASE"/>
    <property type="match status" value="1"/>
</dbReference>
<dbReference type="InterPro" id="IPR036397">
    <property type="entry name" value="RNaseH_sf"/>
</dbReference>
<evidence type="ECO:0000259" key="5">
    <source>
        <dbReference type="PROSITE" id="PS50994"/>
    </source>
</evidence>
<keyword evidence="7" id="KW-1185">Reference proteome</keyword>
<dbReference type="Pfam" id="PF22936">
    <property type="entry name" value="Pol_BBD"/>
    <property type="match status" value="1"/>
</dbReference>
<dbReference type="InterPro" id="IPR012337">
    <property type="entry name" value="RNaseH-like_sf"/>
</dbReference>
<proteinExistence type="predicted"/>